<dbReference type="CDD" id="cd00060">
    <property type="entry name" value="FHA"/>
    <property type="match status" value="1"/>
</dbReference>
<evidence type="ECO:0000256" key="2">
    <source>
        <dbReference type="ARBA" id="ARBA00022741"/>
    </source>
</evidence>
<proteinExistence type="predicted"/>
<dbReference type="EMBL" id="JAROCF010000001">
    <property type="protein sequence ID" value="MDN4616235.1"/>
    <property type="molecule type" value="Genomic_DNA"/>
</dbReference>
<dbReference type="SMART" id="SM00240">
    <property type="entry name" value="FHA"/>
    <property type="match status" value="1"/>
</dbReference>
<dbReference type="InterPro" id="IPR003593">
    <property type="entry name" value="AAA+_ATPase"/>
</dbReference>
<comment type="caution">
    <text evidence="8">The sequence shown here is derived from an EMBL/GenBank/DDBJ whole genome shotgun (WGS) entry which is preliminary data.</text>
</comment>
<dbReference type="SUPFAM" id="SSF52540">
    <property type="entry name" value="P-loop containing nucleoside triphosphate hydrolases"/>
    <property type="match status" value="2"/>
</dbReference>
<dbReference type="PANTHER" id="PTHR22683:SF1">
    <property type="entry name" value="TYPE VII SECRETION SYSTEM PROTEIN ESSC"/>
    <property type="match status" value="1"/>
</dbReference>
<feature type="domain" description="FtsK" evidence="7">
    <location>
        <begin position="697"/>
        <end position="885"/>
    </location>
</feature>
<evidence type="ECO:0000313" key="8">
    <source>
        <dbReference type="EMBL" id="MDN4616235.1"/>
    </source>
</evidence>
<dbReference type="SUPFAM" id="SSF49879">
    <property type="entry name" value="SMAD/FHA domain"/>
    <property type="match status" value="1"/>
</dbReference>
<feature type="binding site" evidence="4">
    <location>
        <begin position="715"/>
        <end position="722"/>
    </location>
    <ligand>
        <name>ATP</name>
        <dbReference type="ChEBI" id="CHEBI:30616"/>
    </ligand>
</feature>
<keyword evidence="9" id="KW-1185">Reference proteome</keyword>
<feature type="coiled-coil region" evidence="5">
    <location>
        <begin position="282"/>
        <end position="316"/>
    </location>
</feature>
<dbReference type="InterPro" id="IPR000253">
    <property type="entry name" value="FHA_dom"/>
</dbReference>
<name>A0ABT8KFJ8_9MICO</name>
<keyword evidence="5" id="KW-0175">Coiled coil</keyword>
<evidence type="ECO:0000259" key="6">
    <source>
        <dbReference type="PROSITE" id="PS50006"/>
    </source>
</evidence>
<sequence>MRLKLTLARPSGSADDIVVTADAGASISEVAATIARVDPRRTGPVAPGEALTLRAQLPGQPEPLILPPDAPIGEAWIGSGATVALADAGLHYVPPELGDAPVVATLRVLTGEQAGREFPLRAGTTVLGRDAGCDVVLDDPLVSKRHVRFEAGDGVEVVDLGSANGVVVDGGLVTRFTVRRSETMLIGDTEVELTVMIGSDVPAAPPTAGPVFFNRSPRVERRYAGQTFQAPEVPAEKEDPPFPLLAMLTPLLLGGALFALTKNPTSLLFVLLSPIMLVGNYISSRTRNKRKLKKQIAAFEQRLDALSTRLEEERGIEGELRRAETPTTADALSDAVRRGPLLWTRRPEHWSFLNLQLGRGRMRSRNRVAVNDRGELIVEFQERLDAVIAANEYVDDVPVLDNLYESGALGIAGTADLVAGSVNSVLVQLTALHSPAELAVAALVSPRWSRELSWLKWMPHTSSPHSPIAGGHLADSASSAAGVLSALEGLVEERLAALRGKAQRRGAMDQESAALERGAEVGGGQTQQGTPSPIPAVVVVISGDVAVDRARLVQLAEVAADAGVFPIWLAEDVPQLPAVCRTYLHHADRADRATAGFVRLGETVEEVVTEPVAAGTALDYARRMAPVIDAGALVADASDLPRSVSMVTLLGHDLAETSGAVIDRWRQNASIHDRSSAARPAKRRPGTLRAIIGSAGVDAMHLDLRTQGPHALVGGTTGAGKSEFLQAWVLGMAAEYSPDRVTFLFVDYKGGSAFADCVNLPHCVGLVTDLSPHLVRRALTSLRAELHHREHLLNRKKAKDLLELEKRGDPESPPALVLVIDEFAALVGEVPEFVDGVVDIAQRGRSLGIHLIMATQRPAGVIKDNLRANTNLRIALRMADESDSQDVVGVADAAHFDPGLPGRGLAKTGPGRLVRFQSAYAGGWTSREPERAGVEVAELRFGGELRWEEERPAEEPERDLGPTDQQRMVASIVSAHAAAHIPHPRRPWLDELAAVYDLGLLRQRTDAELLLGVSDIPDRQEQRPVYFHPDVDGNLAVYGTGGSGKSTVLRTLASAAAITPRGGPVHVYGLDFGAGSLRMLEKLPHVGSVIPGDDTERIIRLFRTLKAVLEDRGPRFAEANASSITEYRSLTGRQDEPRILLLIDGFPNFREDFEIPAGRSQWYDVFRDILADGRRLGMHVALTGDRAGAVPTAIRSLVQRSVVLRLADDGYAMLDAPSDVLSPSSPPGRAIVDGYETQVAVLGGSRAVSEQSEAVRRLAEAMQRAGIRPAPEIGSLPKEYAIDTLPPSLGGAPVLGLSDIDLGPYGFEPSGTLLVAGPPASGRTNALAALAASVARFDPQTRLYYLGSARSPLAGSGLWTARAVTPAEAAELAKDLAAAVADPDTEGRIAVFVEAIGDFLQTPADSAIVELVRAVRRSDHLLVAEAETSAWGSSWPLLGEVKNGRRGLLLQPESVEGDLLLKTPLPRMNRAEFPAGRGVLIQKGTFTRVQVPLVDAGLPVGVRV</sequence>
<organism evidence="8 9">
    <name type="scientific">Leifsonia williamsii</name>
    <dbReference type="NCBI Taxonomy" id="3035919"/>
    <lineage>
        <taxon>Bacteria</taxon>
        <taxon>Bacillati</taxon>
        <taxon>Actinomycetota</taxon>
        <taxon>Actinomycetes</taxon>
        <taxon>Micrococcales</taxon>
        <taxon>Microbacteriaceae</taxon>
        <taxon>Leifsonia</taxon>
    </lineage>
</organism>
<evidence type="ECO:0000256" key="5">
    <source>
        <dbReference type="SAM" id="Coils"/>
    </source>
</evidence>
<evidence type="ECO:0000259" key="7">
    <source>
        <dbReference type="PROSITE" id="PS50901"/>
    </source>
</evidence>
<dbReference type="InterPro" id="IPR002543">
    <property type="entry name" value="FtsK_dom"/>
</dbReference>
<keyword evidence="3 4" id="KW-0067">ATP-binding</keyword>
<dbReference type="Proteomes" id="UP001174208">
    <property type="component" value="Unassembled WGS sequence"/>
</dbReference>
<protein>
    <submittedName>
        <fullName evidence="8">FtsK/SpoIIIE domain-containing protein</fullName>
    </submittedName>
</protein>
<keyword evidence="1" id="KW-0597">Phosphoprotein</keyword>
<evidence type="ECO:0000256" key="1">
    <source>
        <dbReference type="ARBA" id="ARBA00022553"/>
    </source>
</evidence>
<dbReference type="Pfam" id="PF01580">
    <property type="entry name" value="FtsK_SpoIIIE"/>
    <property type="match status" value="2"/>
</dbReference>
<dbReference type="RefSeq" id="WP_301212348.1">
    <property type="nucleotide sequence ID" value="NZ_JAROCF010000001.1"/>
</dbReference>
<evidence type="ECO:0000313" key="9">
    <source>
        <dbReference type="Proteomes" id="UP001174208"/>
    </source>
</evidence>
<keyword evidence="2 4" id="KW-0547">Nucleotide-binding</keyword>
<evidence type="ECO:0000256" key="4">
    <source>
        <dbReference type="PROSITE-ProRule" id="PRU00289"/>
    </source>
</evidence>
<gene>
    <name evidence="8" type="ORF">P5G50_17435</name>
</gene>
<dbReference type="Gene3D" id="2.60.200.20">
    <property type="match status" value="1"/>
</dbReference>
<dbReference type="InterPro" id="IPR050206">
    <property type="entry name" value="FtsK/SpoIIIE/SftA"/>
</dbReference>
<evidence type="ECO:0000256" key="3">
    <source>
        <dbReference type="ARBA" id="ARBA00022840"/>
    </source>
</evidence>
<feature type="binding site" evidence="4">
    <location>
        <begin position="1039"/>
        <end position="1046"/>
    </location>
    <ligand>
        <name>ATP</name>
        <dbReference type="ChEBI" id="CHEBI:30616"/>
    </ligand>
</feature>
<dbReference type="SMART" id="SM00382">
    <property type="entry name" value="AAA"/>
    <property type="match status" value="2"/>
</dbReference>
<dbReference type="InterPro" id="IPR032030">
    <property type="entry name" value="YscD_cytoplasmic_dom"/>
</dbReference>
<feature type="domain" description="FtsK" evidence="7">
    <location>
        <begin position="1022"/>
        <end position="1213"/>
    </location>
</feature>
<accession>A0ABT8KFJ8</accession>
<feature type="domain" description="FHA" evidence="6">
    <location>
        <begin position="125"/>
        <end position="173"/>
    </location>
</feature>
<dbReference type="Gene3D" id="3.40.50.300">
    <property type="entry name" value="P-loop containing nucleotide triphosphate hydrolases"/>
    <property type="match status" value="4"/>
</dbReference>
<reference evidence="8" key="1">
    <citation type="submission" date="2023-06" db="EMBL/GenBank/DDBJ databases">
        <title>MT1 and MT2 Draft Genomes of Novel Species.</title>
        <authorList>
            <person name="Venkateswaran K."/>
        </authorList>
    </citation>
    <scope>NUCLEOTIDE SEQUENCE</scope>
    <source>
        <strain evidence="8">F6_8S_P_1B</strain>
    </source>
</reference>
<dbReference type="PANTHER" id="PTHR22683">
    <property type="entry name" value="SPORULATION PROTEIN RELATED"/>
    <property type="match status" value="1"/>
</dbReference>
<dbReference type="PROSITE" id="PS50901">
    <property type="entry name" value="FTSK"/>
    <property type="match status" value="2"/>
</dbReference>
<dbReference type="CDD" id="cd01127">
    <property type="entry name" value="TrwB_TraG_TraD_VirD4"/>
    <property type="match status" value="1"/>
</dbReference>
<dbReference type="InterPro" id="IPR027417">
    <property type="entry name" value="P-loop_NTPase"/>
</dbReference>
<dbReference type="Pfam" id="PF16697">
    <property type="entry name" value="Yop-YscD_cpl"/>
    <property type="match status" value="1"/>
</dbReference>
<dbReference type="PROSITE" id="PS50006">
    <property type="entry name" value="FHA_DOMAIN"/>
    <property type="match status" value="1"/>
</dbReference>
<dbReference type="InterPro" id="IPR008984">
    <property type="entry name" value="SMAD_FHA_dom_sf"/>
</dbReference>